<feature type="chain" id="PRO_5013117040" evidence="1">
    <location>
        <begin position="20"/>
        <end position="144"/>
    </location>
</feature>
<keyword evidence="3" id="KW-1185">Reference proteome</keyword>
<proteinExistence type="predicted"/>
<protein>
    <submittedName>
        <fullName evidence="2">Uncharacterized protein</fullName>
    </submittedName>
</protein>
<dbReference type="RefSeq" id="WP_139798597.1">
    <property type="nucleotide sequence ID" value="NZ_FWXD01000002.1"/>
</dbReference>
<sequence>MLKLATPLLALLVSTSVMASSYTDAVSRCLADNTTGRDRKDLAAWIYGIMSAHPYVRETFNAPAVDRKAITQRAGALYTRLIAESCRNEFKAALDAEGLDTTRTAFRYLGELAMTELMSDAAVKKAMGEIEYTVDTKRLEAALK</sequence>
<accession>A0A1W1X1P6</accession>
<reference evidence="2 3" key="1">
    <citation type="submission" date="2017-04" db="EMBL/GenBank/DDBJ databases">
        <authorList>
            <person name="Afonso C.L."/>
            <person name="Miller P.J."/>
            <person name="Scott M.A."/>
            <person name="Spackman E."/>
            <person name="Goraichik I."/>
            <person name="Dimitrov K.M."/>
            <person name="Suarez D.L."/>
            <person name="Swayne D.E."/>
        </authorList>
    </citation>
    <scope>NUCLEOTIDE SEQUENCE [LARGE SCALE GENOMIC DNA]</scope>
    <source>
        <strain evidence="2 3">DSM 23236</strain>
    </source>
</reference>
<gene>
    <name evidence="2" type="ORF">SAMN02745857_00427</name>
</gene>
<evidence type="ECO:0000313" key="3">
    <source>
        <dbReference type="Proteomes" id="UP000192761"/>
    </source>
</evidence>
<evidence type="ECO:0000313" key="2">
    <source>
        <dbReference type="EMBL" id="SMC17886.1"/>
    </source>
</evidence>
<dbReference type="OrthoDB" id="5508986at2"/>
<dbReference type="AlphaFoldDB" id="A0A1W1X1P6"/>
<keyword evidence="1" id="KW-0732">Signal</keyword>
<organism evidence="2 3">
    <name type="scientific">Andreprevotia lacus DSM 23236</name>
    <dbReference type="NCBI Taxonomy" id="1121001"/>
    <lineage>
        <taxon>Bacteria</taxon>
        <taxon>Pseudomonadati</taxon>
        <taxon>Pseudomonadota</taxon>
        <taxon>Betaproteobacteria</taxon>
        <taxon>Neisseriales</taxon>
        <taxon>Chitinibacteraceae</taxon>
        <taxon>Andreprevotia</taxon>
    </lineage>
</organism>
<dbReference type="EMBL" id="FWXD01000002">
    <property type="protein sequence ID" value="SMC17886.1"/>
    <property type="molecule type" value="Genomic_DNA"/>
</dbReference>
<name>A0A1W1X1P6_9NEIS</name>
<feature type="signal peptide" evidence="1">
    <location>
        <begin position="1"/>
        <end position="19"/>
    </location>
</feature>
<dbReference type="Proteomes" id="UP000192761">
    <property type="component" value="Unassembled WGS sequence"/>
</dbReference>
<evidence type="ECO:0000256" key="1">
    <source>
        <dbReference type="SAM" id="SignalP"/>
    </source>
</evidence>